<comment type="caution">
    <text evidence="1">The sequence shown here is derived from an EMBL/GenBank/DDBJ whole genome shotgun (WGS) entry which is preliminary data.</text>
</comment>
<name>A0AA39VME8_ACESA</name>
<gene>
    <name evidence="1" type="ORF">LWI29_011746</name>
</gene>
<evidence type="ECO:0000313" key="2">
    <source>
        <dbReference type="Proteomes" id="UP001168877"/>
    </source>
</evidence>
<dbReference type="EMBL" id="JAUESC010000383">
    <property type="protein sequence ID" value="KAK0584351.1"/>
    <property type="molecule type" value="Genomic_DNA"/>
</dbReference>
<dbReference type="Proteomes" id="UP001168877">
    <property type="component" value="Unassembled WGS sequence"/>
</dbReference>
<accession>A0AA39VME8</accession>
<sequence>MPEEQLVIGDDAVHGEEAYGLWGDGEKYDPRKHGLHSTSPLYAEDVAPSPYINGARGDRQDLPSFPTLFPYRSWSGMGSTNNGHSFYTVMRLSNKLPLLKIGDSAVHGEEKPMF</sequence>
<proteinExistence type="predicted"/>
<evidence type="ECO:0008006" key="3">
    <source>
        <dbReference type="Google" id="ProtNLM"/>
    </source>
</evidence>
<protein>
    <recommendedName>
        <fullName evidence="3">Ammonium transporter</fullName>
    </recommendedName>
</protein>
<keyword evidence="2" id="KW-1185">Reference proteome</keyword>
<dbReference type="AlphaFoldDB" id="A0AA39VME8"/>
<reference evidence="1" key="2">
    <citation type="submission" date="2023-06" db="EMBL/GenBank/DDBJ databases">
        <authorList>
            <person name="Swenson N.G."/>
            <person name="Wegrzyn J.L."/>
            <person name="Mcevoy S.L."/>
        </authorList>
    </citation>
    <scope>NUCLEOTIDE SEQUENCE</scope>
    <source>
        <strain evidence="1">NS2018</strain>
        <tissue evidence="1">Leaf</tissue>
    </source>
</reference>
<evidence type="ECO:0000313" key="1">
    <source>
        <dbReference type="EMBL" id="KAK0584351.1"/>
    </source>
</evidence>
<organism evidence="1 2">
    <name type="scientific">Acer saccharum</name>
    <name type="common">Sugar maple</name>
    <dbReference type="NCBI Taxonomy" id="4024"/>
    <lineage>
        <taxon>Eukaryota</taxon>
        <taxon>Viridiplantae</taxon>
        <taxon>Streptophyta</taxon>
        <taxon>Embryophyta</taxon>
        <taxon>Tracheophyta</taxon>
        <taxon>Spermatophyta</taxon>
        <taxon>Magnoliopsida</taxon>
        <taxon>eudicotyledons</taxon>
        <taxon>Gunneridae</taxon>
        <taxon>Pentapetalae</taxon>
        <taxon>rosids</taxon>
        <taxon>malvids</taxon>
        <taxon>Sapindales</taxon>
        <taxon>Sapindaceae</taxon>
        <taxon>Hippocastanoideae</taxon>
        <taxon>Acereae</taxon>
        <taxon>Acer</taxon>
    </lineage>
</organism>
<reference evidence="1" key="1">
    <citation type="journal article" date="2022" name="Plant J.">
        <title>Strategies of tolerance reflected in two North American maple genomes.</title>
        <authorList>
            <person name="McEvoy S.L."/>
            <person name="Sezen U.U."/>
            <person name="Trouern-Trend A."/>
            <person name="McMahon S.M."/>
            <person name="Schaberg P.G."/>
            <person name="Yang J."/>
            <person name="Wegrzyn J.L."/>
            <person name="Swenson N.G."/>
        </authorList>
    </citation>
    <scope>NUCLEOTIDE SEQUENCE</scope>
    <source>
        <strain evidence="1">NS2018</strain>
    </source>
</reference>